<name>A0A318D7B6_9GAMM</name>
<dbReference type="AlphaFoldDB" id="A0A318D7B6"/>
<keyword evidence="1" id="KW-0732">Signal</keyword>
<accession>A0A318D7B6</accession>
<evidence type="ECO:0000256" key="1">
    <source>
        <dbReference type="SAM" id="SignalP"/>
    </source>
</evidence>
<reference evidence="2 3" key="1">
    <citation type="submission" date="2018-05" db="EMBL/GenBank/DDBJ databases">
        <title>Kangiella spongicola genome sequence.</title>
        <authorList>
            <person name="Maclea K.S."/>
            <person name="Goen A.E."/>
            <person name="Kelley C."/>
            <person name="Underriner A."/>
            <person name="Silverwood T."/>
            <person name="Trachtenberg A.M."/>
        </authorList>
    </citation>
    <scope>NUCLEOTIDE SEQUENCE [LARGE SCALE GENOMIC DNA]</scope>
    <source>
        <strain evidence="2 3">ATCC BAA-2076</strain>
    </source>
</reference>
<feature type="signal peptide" evidence="1">
    <location>
        <begin position="1"/>
        <end position="19"/>
    </location>
</feature>
<dbReference type="Proteomes" id="UP000247689">
    <property type="component" value="Unassembled WGS sequence"/>
</dbReference>
<sequence>MYKILLTMAILAVSFTLVAEEKGVPVQQGSQLSDKQVVISEIEKSCELNGLANCGCIAESMIPLITDAEASVISSRLKSGELSHENLIPRNRVKFNRAQQICNG</sequence>
<gene>
    <name evidence="2" type="ORF">DL796_00570</name>
</gene>
<organism evidence="2 3">
    <name type="scientific">Kangiella spongicola</name>
    <dbReference type="NCBI Taxonomy" id="796379"/>
    <lineage>
        <taxon>Bacteria</taxon>
        <taxon>Pseudomonadati</taxon>
        <taxon>Pseudomonadota</taxon>
        <taxon>Gammaproteobacteria</taxon>
        <taxon>Kangiellales</taxon>
        <taxon>Kangiellaceae</taxon>
        <taxon>Kangiella</taxon>
    </lineage>
</organism>
<dbReference type="EMBL" id="QICH01000001">
    <property type="protein sequence ID" value="PXF63678.1"/>
    <property type="molecule type" value="Genomic_DNA"/>
</dbReference>
<proteinExistence type="predicted"/>
<evidence type="ECO:0000313" key="2">
    <source>
        <dbReference type="EMBL" id="PXF63678.1"/>
    </source>
</evidence>
<comment type="caution">
    <text evidence="2">The sequence shown here is derived from an EMBL/GenBank/DDBJ whole genome shotgun (WGS) entry which is preliminary data.</text>
</comment>
<feature type="chain" id="PRO_5016237272" evidence="1">
    <location>
        <begin position="20"/>
        <end position="104"/>
    </location>
</feature>
<evidence type="ECO:0000313" key="3">
    <source>
        <dbReference type="Proteomes" id="UP000247689"/>
    </source>
</evidence>
<dbReference type="RefSeq" id="WP_110198957.1">
    <property type="nucleotide sequence ID" value="NZ_QICH01000001.1"/>
</dbReference>
<protein>
    <submittedName>
        <fullName evidence="2">Uncharacterized protein</fullName>
    </submittedName>
</protein>
<keyword evidence="3" id="KW-1185">Reference proteome</keyword>